<evidence type="ECO:0000313" key="2">
    <source>
        <dbReference type="Proteomes" id="UP000001283"/>
    </source>
</evidence>
<proteinExistence type="predicted"/>
<sequence>MYETVVRGWYEKMGNQLFHKIGEVSELIKIPHQTVRRYISKHGHHLSTKKQGKSVLVAEESLETLKIIKSLYDDGKVTEEVDSHLASNGVPMTITVPDESEKMVRVDLREVLVQQQSQIESLHEKLDEQIKVNHEQSEINKQVLEEVKSSKEWQRKRDENLMEVMRELLEVKKQTAIALEVKNEPEPKKKGFFSRLLGK</sequence>
<evidence type="ECO:0008006" key="3">
    <source>
        <dbReference type="Google" id="ProtNLM"/>
    </source>
</evidence>
<dbReference type="AlphaFoldDB" id="A0A8D3X5M4"/>
<accession>A0A8D3X5M4</accession>
<name>A0A8D3X5M4_PRIMW</name>
<gene>
    <name evidence="1" type="ORF">BMWSH_p313</name>
</gene>
<organism evidence="1 2">
    <name type="scientific">Priestia megaterium (strain WSH-002)</name>
    <name type="common">Bacillus megaterium</name>
    <dbReference type="NCBI Taxonomy" id="1006007"/>
    <lineage>
        <taxon>Bacteria</taxon>
        <taxon>Bacillati</taxon>
        <taxon>Bacillota</taxon>
        <taxon>Bacilli</taxon>
        <taxon>Bacillales</taxon>
        <taxon>Bacillaceae</taxon>
        <taxon>Priestia</taxon>
    </lineage>
</organism>
<protein>
    <recommendedName>
        <fullName evidence="3">DUF3967 domain-containing protein</fullName>
    </recommendedName>
</protein>
<evidence type="ECO:0000313" key="1">
    <source>
        <dbReference type="EMBL" id="AEN92157.1"/>
    </source>
</evidence>
<dbReference type="Proteomes" id="UP000001283">
    <property type="component" value="Plasmid WSH-002_p3"/>
</dbReference>
<dbReference type="Gene3D" id="1.10.1660.10">
    <property type="match status" value="1"/>
</dbReference>
<dbReference type="EMBL" id="CP003020">
    <property type="protein sequence ID" value="AEN92157.1"/>
    <property type="molecule type" value="Genomic_DNA"/>
</dbReference>
<dbReference type="KEGG" id="bmh:BMWSH_p313"/>
<dbReference type="SUPFAM" id="SSF46955">
    <property type="entry name" value="Putative DNA-binding domain"/>
    <property type="match status" value="1"/>
</dbReference>
<geneLocation type="plasmid" evidence="1 2">
    <name>WSH-002_p3</name>
</geneLocation>
<dbReference type="InterPro" id="IPR009061">
    <property type="entry name" value="DNA-bd_dom_put_sf"/>
</dbReference>
<reference evidence="1 2" key="1">
    <citation type="journal article" date="2011" name="J. Bacteriol.">
        <title>Complete genome sequence of the industrial strain Bacillus megaterium WSH-002.</title>
        <authorList>
            <person name="Liu L."/>
            <person name="Li Y."/>
            <person name="Zhang J."/>
            <person name="Zou W."/>
            <person name="Zhou Z."/>
            <person name="Liu J."/>
            <person name="Li X."/>
            <person name="Wang L."/>
            <person name="Chen J."/>
        </authorList>
    </citation>
    <scope>NUCLEOTIDE SEQUENCE [LARGE SCALE GENOMIC DNA]</scope>
    <source>
        <strain evidence="2">WSH-002</strain>
        <plasmid evidence="1">WSH-002_p3</plasmid>
    </source>
</reference>
<keyword evidence="1" id="KW-0614">Plasmid</keyword>